<feature type="region of interest" description="Disordered" evidence="2">
    <location>
        <begin position="305"/>
        <end position="324"/>
    </location>
</feature>
<dbReference type="EC" id="2.7.7.49" evidence="1"/>
<protein>
    <recommendedName>
        <fullName evidence="1">RNA-directed DNA polymerase</fullName>
        <ecNumber evidence="1">2.7.7.49</ecNumber>
    </recommendedName>
</protein>
<dbReference type="InterPro" id="IPR050951">
    <property type="entry name" value="Retrovirus_Pol_polyprotein"/>
</dbReference>
<evidence type="ECO:0000259" key="3">
    <source>
        <dbReference type="PROSITE" id="PS50994"/>
    </source>
</evidence>
<dbReference type="InterPro" id="IPR001584">
    <property type="entry name" value="Integrase_cat-core"/>
</dbReference>
<evidence type="ECO:0000313" key="4">
    <source>
        <dbReference type="EMBL" id="JAP98683.1"/>
    </source>
</evidence>
<feature type="compositionally biased region" description="Basic and acidic residues" evidence="2">
    <location>
        <begin position="306"/>
        <end position="324"/>
    </location>
</feature>
<gene>
    <name evidence="4" type="primary">GIN1_2</name>
    <name evidence="4" type="ORF">g.37820</name>
</gene>
<dbReference type="SUPFAM" id="SSF53098">
    <property type="entry name" value="Ribonuclease H-like"/>
    <property type="match status" value="1"/>
</dbReference>
<evidence type="ECO:0000256" key="1">
    <source>
        <dbReference type="ARBA" id="ARBA00012493"/>
    </source>
</evidence>
<dbReference type="Pfam" id="PF00665">
    <property type="entry name" value="rve"/>
    <property type="match status" value="1"/>
</dbReference>
<organism evidence="4">
    <name type="scientific">Lygus hesperus</name>
    <name type="common">Western plant bug</name>
    <dbReference type="NCBI Taxonomy" id="30085"/>
    <lineage>
        <taxon>Eukaryota</taxon>
        <taxon>Metazoa</taxon>
        <taxon>Ecdysozoa</taxon>
        <taxon>Arthropoda</taxon>
        <taxon>Hexapoda</taxon>
        <taxon>Insecta</taxon>
        <taxon>Pterygota</taxon>
        <taxon>Neoptera</taxon>
        <taxon>Paraneoptera</taxon>
        <taxon>Hemiptera</taxon>
        <taxon>Heteroptera</taxon>
        <taxon>Panheteroptera</taxon>
        <taxon>Cimicomorpha</taxon>
        <taxon>Miridae</taxon>
        <taxon>Mirini</taxon>
        <taxon>Lygus</taxon>
    </lineage>
</organism>
<name>A0A146KQ88_LYGHE</name>
<dbReference type="FunFam" id="1.10.340.70:FF:000001">
    <property type="entry name" value="Retrovirus-related Pol polyprotein from transposon gypsy-like Protein"/>
    <property type="match status" value="1"/>
</dbReference>
<feature type="non-terminal residue" evidence="4">
    <location>
        <position position="1"/>
    </location>
</feature>
<feature type="region of interest" description="Disordered" evidence="2">
    <location>
        <begin position="406"/>
        <end position="472"/>
    </location>
</feature>
<dbReference type="PROSITE" id="PS50994">
    <property type="entry name" value="INTEGRASE"/>
    <property type="match status" value="1"/>
</dbReference>
<dbReference type="InterPro" id="IPR041588">
    <property type="entry name" value="Integrase_H2C2"/>
</dbReference>
<dbReference type="Gene3D" id="3.30.420.10">
    <property type="entry name" value="Ribonuclease H-like superfamily/Ribonuclease H"/>
    <property type="match status" value="1"/>
</dbReference>
<dbReference type="InterPro" id="IPR036397">
    <property type="entry name" value="RNaseH_sf"/>
</dbReference>
<dbReference type="FunFam" id="3.30.420.10:FF:000032">
    <property type="entry name" value="Retrovirus-related Pol polyprotein from transposon 297-like Protein"/>
    <property type="match status" value="1"/>
</dbReference>
<dbReference type="EMBL" id="GDHC01019945">
    <property type="protein sequence ID" value="JAP98683.1"/>
    <property type="molecule type" value="Transcribed_RNA"/>
</dbReference>
<feature type="domain" description="Integrase catalytic" evidence="3">
    <location>
        <begin position="103"/>
        <end position="266"/>
    </location>
</feature>
<dbReference type="GO" id="GO:0015074">
    <property type="term" value="P:DNA integration"/>
    <property type="evidence" value="ECO:0007669"/>
    <property type="project" value="InterPro"/>
</dbReference>
<dbReference type="InterPro" id="IPR012337">
    <property type="entry name" value="RNaseH-like_sf"/>
</dbReference>
<dbReference type="Gene3D" id="1.10.340.70">
    <property type="match status" value="1"/>
</dbReference>
<dbReference type="GO" id="GO:0003676">
    <property type="term" value="F:nucleic acid binding"/>
    <property type="evidence" value="ECO:0007669"/>
    <property type="project" value="InterPro"/>
</dbReference>
<feature type="compositionally biased region" description="Polar residues" evidence="2">
    <location>
        <begin position="418"/>
        <end position="428"/>
    </location>
</feature>
<accession>A0A146KQ88</accession>
<sequence>PSPIDYSRFTDRGYVMFSGVLYRYSTDADTDHPQLVVPKSKVPEVLRENHDLPTSGHYGVEKTVQRIATNFYWPTLHRDVANHIKTCLTCQRYKPSNLKPAGLIQTPVLGQRFETFAIDLFGPLPEAPTGEKWVLAIEDVCTRWMELFALPNATAEACARCLIDEVILRYGTPRRMISDNGPQFISEVMQKVAHCLGFTQQLIPVYHPSANPEERRNRDLKTQLAIICQDDHTSWKEALPAVRFAMNTSRNASTGYTPAYLTFCRELRTPYEVHHDLRAVVDNENFVAEITPYLKRMDQVLSRARANHEHKQDNTKKYADHSRRDAPRYAPGDYVLVQVHVLSKSNKSFTSKFAPRRDGPYVITRVISPTSYQIAHVNQPDSPLGNYHVSALTPYPYEVADTPVCPIRRRGRPKKPSSVPQPITSNANGDVEEPSPTQPRELSLADEPQPRRSQRLQEARPSQRLPRRFQTTTNLVGFPRNVAQRKPKGEDVTPLHSLNAAQAKYSSRDASSMMTFNILVRPVEP</sequence>
<dbReference type="PANTHER" id="PTHR37984">
    <property type="entry name" value="PROTEIN CBG26694"/>
    <property type="match status" value="1"/>
</dbReference>
<dbReference type="Pfam" id="PF17921">
    <property type="entry name" value="Integrase_H2C2"/>
    <property type="match status" value="1"/>
</dbReference>
<dbReference type="PANTHER" id="PTHR37984:SF5">
    <property type="entry name" value="PROTEIN NYNRIN-LIKE"/>
    <property type="match status" value="1"/>
</dbReference>
<evidence type="ECO:0000256" key="2">
    <source>
        <dbReference type="SAM" id="MobiDB-lite"/>
    </source>
</evidence>
<dbReference type="AlphaFoldDB" id="A0A146KQ88"/>
<dbReference type="GO" id="GO:0003964">
    <property type="term" value="F:RNA-directed DNA polymerase activity"/>
    <property type="evidence" value="ECO:0007669"/>
    <property type="project" value="UniProtKB-EC"/>
</dbReference>
<proteinExistence type="predicted"/>
<reference evidence="4" key="1">
    <citation type="journal article" date="2016" name="Gigascience">
        <title>De novo construction of an expanded transcriptome assembly for the western tarnished plant bug, Lygus hesperus.</title>
        <authorList>
            <person name="Tassone E.E."/>
            <person name="Geib S.M."/>
            <person name="Hall B."/>
            <person name="Fabrick J.A."/>
            <person name="Brent C.S."/>
            <person name="Hull J.J."/>
        </authorList>
    </citation>
    <scope>NUCLEOTIDE SEQUENCE</scope>
</reference>